<evidence type="ECO:0000259" key="9">
    <source>
        <dbReference type="PROSITE" id="PS50862"/>
    </source>
</evidence>
<keyword evidence="8" id="KW-0175">Coiled coil</keyword>
<dbReference type="EMBL" id="CAEZXP010000002">
    <property type="protein sequence ID" value="CAB4696543.1"/>
    <property type="molecule type" value="Genomic_DNA"/>
</dbReference>
<dbReference type="InterPro" id="IPR045864">
    <property type="entry name" value="aa-tRNA-synth_II/BPL/LPL"/>
</dbReference>
<dbReference type="Gene3D" id="1.10.287.40">
    <property type="entry name" value="Serine-tRNA synthetase, tRNA binding domain"/>
    <property type="match status" value="1"/>
</dbReference>
<sequence length="397" mass="43812">MIDLRAARSNPDAIRAALARRGDEGLFDAAIAADDVWRELVPQVDALRAKQRKPQGKPTPEELAELKQIKEELQALEEKLAAAEAERNEILAKVPNPPDPSAPDGGEDDAVEIRRVGETGPGSGKEHTEVGRFEMDRAAKVSGARFGYIVGDTALLSMALYRFALDRVSQHGHTPMLPPVLVRDEAMYGTGFFPSDKGDYYEIPADGLYLVGTSEVPLAAFHMGDILEDVPMRYVAFSSCFRRESGSAGRDTRGMFRVHQFQKVEMFVFCDPTTSAAEHERILSIEEELVQAVGLPYRVINVAAGDLGASAAKKYDIEAWFPSQQRYREITSCSNTTDYQARRLGVRWREGEKQLTVPHTLNGTAVTDRWVLAILENFGGDVPDVLQSYGAPARIES</sequence>
<dbReference type="SUPFAM" id="SSF55681">
    <property type="entry name" value="Class II aaRS and biotin synthetases"/>
    <property type="match status" value="1"/>
</dbReference>
<dbReference type="Gene3D" id="3.30.930.10">
    <property type="entry name" value="Bira Bifunctional Protein, Domain 2"/>
    <property type="match status" value="1"/>
</dbReference>
<evidence type="ECO:0000256" key="4">
    <source>
        <dbReference type="ARBA" id="ARBA00022840"/>
    </source>
</evidence>
<dbReference type="InterPro" id="IPR015866">
    <property type="entry name" value="Ser-tRNA-synth_1_N"/>
</dbReference>
<dbReference type="InterPro" id="IPR010978">
    <property type="entry name" value="tRNA-bd_arm"/>
</dbReference>
<dbReference type="GO" id="GO:0005524">
    <property type="term" value="F:ATP binding"/>
    <property type="evidence" value="ECO:0007669"/>
    <property type="project" value="UniProtKB-KW"/>
</dbReference>
<dbReference type="PRINTS" id="PR00981">
    <property type="entry name" value="TRNASYNTHSER"/>
</dbReference>
<dbReference type="SUPFAM" id="SSF46589">
    <property type="entry name" value="tRNA-binding arm"/>
    <property type="match status" value="1"/>
</dbReference>
<keyword evidence="2" id="KW-0436">Ligase</keyword>
<evidence type="ECO:0000313" key="10">
    <source>
        <dbReference type="EMBL" id="CAB4696543.1"/>
    </source>
</evidence>
<evidence type="ECO:0000256" key="2">
    <source>
        <dbReference type="ARBA" id="ARBA00022598"/>
    </source>
</evidence>
<dbReference type="InterPro" id="IPR002314">
    <property type="entry name" value="aa-tRNA-synt_IIb"/>
</dbReference>
<dbReference type="CDD" id="cd00770">
    <property type="entry name" value="SerRS_core"/>
    <property type="match status" value="1"/>
</dbReference>
<evidence type="ECO:0000256" key="6">
    <source>
        <dbReference type="ARBA" id="ARBA00023146"/>
    </source>
</evidence>
<dbReference type="PROSITE" id="PS50862">
    <property type="entry name" value="AA_TRNA_LIGASE_II"/>
    <property type="match status" value="1"/>
</dbReference>
<name>A0A6J6PIC9_9ZZZZ</name>
<dbReference type="InterPro" id="IPR006195">
    <property type="entry name" value="aa-tRNA-synth_II"/>
</dbReference>
<reference evidence="10" key="1">
    <citation type="submission" date="2020-05" db="EMBL/GenBank/DDBJ databases">
        <authorList>
            <person name="Chiriac C."/>
            <person name="Salcher M."/>
            <person name="Ghai R."/>
            <person name="Kavagutti S V."/>
        </authorList>
    </citation>
    <scope>NUCLEOTIDE SEQUENCE</scope>
</reference>
<dbReference type="NCBIfam" id="TIGR00414">
    <property type="entry name" value="serS"/>
    <property type="match status" value="1"/>
</dbReference>
<keyword evidence="4" id="KW-0067">ATP-binding</keyword>
<dbReference type="Pfam" id="PF02403">
    <property type="entry name" value="Seryl_tRNA_N"/>
    <property type="match status" value="1"/>
</dbReference>
<dbReference type="EC" id="6.1.1.11" evidence="1"/>
<feature type="coiled-coil region" evidence="8">
    <location>
        <begin position="59"/>
        <end position="93"/>
    </location>
</feature>
<organism evidence="10">
    <name type="scientific">freshwater metagenome</name>
    <dbReference type="NCBI Taxonomy" id="449393"/>
    <lineage>
        <taxon>unclassified sequences</taxon>
        <taxon>metagenomes</taxon>
        <taxon>ecological metagenomes</taxon>
    </lineage>
</organism>
<dbReference type="InterPro" id="IPR042103">
    <property type="entry name" value="SerRS_1_N_sf"/>
</dbReference>
<dbReference type="AlphaFoldDB" id="A0A6J6PIC9"/>
<keyword evidence="3" id="KW-0547">Nucleotide-binding</keyword>
<dbReference type="PIRSF" id="PIRSF001529">
    <property type="entry name" value="Ser-tRNA-synth_IIa"/>
    <property type="match status" value="1"/>
</dbReference>
<accession>A0A6J6PIC9</accession>
<evidence type="ECO:0000256" key="8">
    <source>
        <dbReference type="SAM" id="Coils"/>
    </source>
</evidence>
<dbReference type="PANTHER" id="PTHR11778">
    <property type="entry name" value="SERYL-TRNA SYNTHETASE"/>
    <property type="match status" value="1"/>
</dbReference>
<evidence type="ECO:0000256" key="1">
    <source>
        <dbReference type="ARBA" id="ARBA00012840"/>
    </source>
</evidence>
<evidence type="ECO:0000256" key="5">
    <source>
        <dbReference type="ARBA" id="ARBA00022917"/>
    </source>
</evidence>
<evidence type="ECO:0000256" key="7">
    <source>
        <dbReference type="ARBA" id="ARBA00031113"/>
    </source>
</evidence>
<keyword evidence="5" id="KW-0648">Protein biosynthesis</keyword>
<evidence type="ECO:0000256" key="3">
    <source>
        <dbReference type="ARBA" id="ARBA00022741"/>
    </source>
</evidence>
<dbReference type="Pfam" id="PF00587">
    <property type="entry name" value="tRNA-synt_2b"/>
    <property type="match status" value="1"/>
</dbReference>
<feature type="domain" description="Aminoacyl-transfer RNA synthetases class-II family profile" evidence="9">
    <location>
        <begin position="160"/>
        <end position="383"/>
    </location>
</feature>
<dbReference type="InterPro" id="IPR002317">
    <property type="entry name" value="Ser-tRNA-ligase_type_1"/>
</dbReference>
<dbReference type="GO" id="GO:0006434">
    <property type="term" value="P:seryl-tRNA aminoacylation"/>
    <property type="evidence" value="ECO:0007669"/>
    <property type="project" value="InterPro"/>
</dbReference>
<keyword evidence="6" id="KW-0030">Aminoacyl-tRNA synthetase</keyword>
<proteinExistence type="predicted"/>
<gene>
    <name evidence="10" type="ORF">UFOPK2399_01063</name>
</gene>
<protein>
    <recommendedName>
        <fullName evidence="1">serine--tRNA ligase</fullName>
        <ecNumber evidence="1">6.1.1.11</ecNumber>
    </recommendedName>
    <alternativeName>
        <fullName evidence="7">Seryl-tRNA synthetase</fullName>
    </alternativeName>
</protein>
<dbReference type="InterPro" id="IPR033729">
    <property type="entry name" value="SerRS_core"/>
</dbReference>
<dbReference type="GO" id="GO:0004828">
    <property type="term" value="F:serine-tRNA ligase activity"/>
    <property type="evidence" value="ECO:0007669"/>
    <property type="project" value="UniProtKB-EC"/>
</dbReference>